<reference evidence="1" key="1">
    <citation type="submission" date="2014-09" db="EMBL/GenBank/DDBJ databases">
        <authorList>
            <person name="Magalhaes I.L.F."/>
            <person name="Oliveira U."/>
            <person name="Santos F.R."/>
            <person name="Vidigal T.H.D.A."/>
            <person name="Brescovit A.D."/>
            <person name="Santos A.J."/>
        </authorList>
    </citation>
    <scope>NUCLEOTIDE SEQUENCE</scope>
    <source>
        <tissue evidence="1">Shoot tissue taken approximately 20 cm above the soil surface</tissue>
    </source>
</reference>
<dbReference type="EMBL" id="GBRH01171380">
    <property type="protein sequence ID" value="JAE26516.1"/>
    <property type="molecule type" value="Transcribed_RNA"/>
</dbReference>
<name>A0A0A9GVD1_ARUDO</name>
<organism evidence="1">
    <name type="scientific">Arundo donax</name>
    <name type="common">Giant reed</name>
    <name type="synonym">Donax arundinaceus</name>
    <dbReference type="NCBI Taxonomy" id="35708"/>
    <lineage>
        <taxon>Eukaryota</taxon>
        <taxon>Viridiplantae</taxon>
        <taxon>Streptophyta</taxon>
        <taxon>Embryophyta</taxon>
        <taxon>Tracheophyta</taxon>
        <taxon>Spermatophyta</taxon>
        <taxon>Magnoliopsida</taxon>
        <taxon>Liliopsida</taxon>
        <taxon>Poales</taxon>
        <taxon>Poaceae</taxon>
        <taxon>PACMAD clade</taxon>
        <taxon>Arundinoideae</taxon>
        <taxon>Arundineae</taxon>
        <taxon>Arundo</taxon>
    </lineage>
</organism>
<dbReference type="AlphaFoldDB" id="A0A0A9GVD1"/>
<accession>A0A0A9GVD1</accession>
<protein>
    <submittedName>
        <fullName evidence="1">Uncharacterized protein</fullName>
    </submittedName>
</protein>
<sequence>MPHPSKREMATPPLAIPASSGYVDWAAEPPPVLIDSLQHRLPCRPRLGLQLQSHGGAMCCCRSETCRGRPLPVHRQPAWPRKVASTPFSKNGERIHLCIQMILMN</sequence>
<reference evidence="1" key="2">
    <citation type="journal article" date="2015" name="Data Brief">
        <title>Shoot transcriptome of the giant reed, Arundo donax.</title>
        <authorList>
            <person name="Barrero R.A."/>
            <person name="Guerrero F.D."/>
            <person name="Moolhuijzen P."/>
            <person name="Goolsby J.A."/>
            <person name="Tidwell J."/>
            <person name="Bellgard S.E."/>
            <person name="Bellgard M.I."/>
        </authorList>
    </citation>
    <scope>NUCLEOTIDE SEQUENCE</scope>
    <source>
        <tissue evidence="1">Shoot tissue taken approximately 20 cm above the soil surface</tissue>
    </source>
</reference>
<evidence type="ECO:0000313" key="1">
    <source>
        <dbReference type="EMBL" id="JAE26516.1"/>
    </source>
</evidence>
<proteinExistence type="predicted"/>